<dbReference type="EMBL" id="JAMQJZ010000013">
    <property type="protein sequence ID" value="MDC3421716.1"/>
    <property type="molecule type" value="Genomic_DNA"/>
</dbReference>
<dbReference type="PANTHER" id="PTHR30619">
    <property type="entry name" value="DNA INTERNALIZATION/COMPETENCE PROTEIN COMEC/REC2"/>
    <property type="match status" value="1"/>
</dbReference>
<dbReference type="Gene3D" id="3.60.15.10">
    <property type="entry name" value="Ribonuclease Z/Hydroxyacylglutathione hydrolase-like"/>
    <property type="match status" value="1"/>
</dbReference>
<dbReference type="AlphaFoldDB" id="A0A9X3WP29"/>
<dbReference type="InterPro" id="IPR001279">
    <property type="entry name" value="Metallo-B-lactamas"/>
</dbReference>
<dbReference type="InterPro" id="IPR036866">
    <property type="entry name" value="RibonucZ/Hydroxyglut_hydro"/>
</dbReference>
<evidence type="ECO:0000313" key="3">
    <source>
        <dbReference type="Proteomes" id="UP001145072"/>
    </source>
</evidence>
<proteinExistence type="predicted"/>
<protein>
    <submittedName>
        <fullName evidence="2">MBL fold metallo-hydrolase</fullName>
    </submittedName>
</protein>
<dbReference type="InterPro" id="IPR035681">
    <property type="entry name" value="ComA-like_MBL"/>
</dbReference>
<gene>
    <name evidence="2" type="ORF">NC661_15190</name>
</gene>
<evidence type="ECO:0000259" key="1">
    <source>
        <dbReference type="Pfam" id="PF00753"/>
    </source>
</evidence>
<keyword evidence="3" id="KW-1185">Reference proteome</keyword>
<reference evidence="2" key="1">
    <citation type="submission" date="2022-06" db="EMBL/GenBank/DDBJ databases">
        <title>Aquibacillus sp. a new bacterium isolated from soil saline samples.</title>
        <authorList>
            <person name="Galisteo C."/>
            <person name="De La Haba R."/>
            <person name="Sanchez-Porro C."/>
            <person name="Ventosa A."/>
        </authorList>
    </citation>
    <scope>NUCLEOTIDE SEQUENCE</scope>
    <source>
        <strain evidence="2">JCM 12387</strain>
    </source>
</reference>
<accession>A0A9X3WP29</accession>
<evidence type="ECO:0000313" key="2">
    <source>
        <dbReference type="EMBL" id="MDC3421716.1"/>
    </source>
</evidence>
<dbReference type="InterPro" id="IPR052159">
    <property type="entry name" value="Competence_DNA_uptake"/>
</dbReference>
<dbReference type="RefSeq" id="WP_259866011.1">
    <property type="nucleotide sequence ID" value="NZ_JAMQJZ010000013.1"/>
</dbReference>
<dbReference type="Pfam" id="PF00753">
    <property type="entry name" value="Lactamase_B"/>
    <property type="match status" value="1"/>
</dbReference>
<name>A0A9X3WP29_9BACI</name>
<organism evidence="2 3">
    <name type="scientific">Aquibacillus koreensis</name>
    <dbReference type="NCBI Taxonomy" id="279446"/>
    <lineage>
        <taxon>Bacteria</taxon>
        <taxon>Bacillati</taxon>
        <taxon>Bacillota</taxon>
        <taxon>Bacilli</taxon>
        <taxon>Bacillales</taxon>
        <taxon>Bacillaceae</taxon>
        <taxon>Aquibacillus</taxon>
    </lineage>
</organism>
<comment type="caution">
    <text evidence="2">The sequence shown here is derived from an EMBL/GenBank/DDBJ whole genome shotgun (WGS) entry which is preliminary data.</text>
</comment>
<dbReference type="CDD" id="cd07731">
    <property type="entry name" value="ComA-like_MBL-fold"/>
    <property type="match status" value="1"/>
</dbReference>
<sequence>MRIHHRLMIGLSIWIVVLSICTDALTVIAIPIDDEENLLQVHFINVGQGDSMLIETPEGKNILIDGGPPAAGDKVVNYLKQQDITTLDLVIATHPDIDHIGGLVEVIKQVEVKNIVDSGKLHHTLTYFEYLKQIKQQKIPTTIARESGEKEIEPELSLQVLNDYGIFKGNNESSIAIQLSYKEIDFLLMSDVETKQEMEMIKKYDLESEIFKVAHHGSDTSTSEKLLEEVRPEKAILSYSVENDYGHPVGATVDKLLEAGATIYSTARSGDIVIGTDGYNYRVEISGKDRIIQHRFG</sequence>
<dbReference type="Proteomes" id="UP001145072">
    <property type="component" value="Unassembled WGS sequence"/>
</dbReference>
<dbReference type="PANTHER" id="PTHR30619:SF7">
    <property type="entry name" value="BETA-LACTAMASE DOMAIN PROTEIN"/>
    <property type="match status" value="1"/>
</dbReference>
<feature type="domain" description="Metallo-beta-lactamase" evidence="1">
    <location>
        <begin position="45"/>
        <end position="239"/>
    </location>
</feature>
<dbReference type="SUPFAM" id="SSF56281">
    <property type="entry name" value="Metallo-hydrolase/oxidoreductase"/>
    <property type="match status" value="1"/>
</dbReference>